<comment type="similarity">
    <text evidence="2">Belongs to the SKP1 family.</text>
</comment>
<comment type="caution">
    <text evidence="6">The sequence shown here is derived from an EMBL/GenBank/DDBJ whole genome shotgun (WGS) entry which is preliminary data.</text>
</comment>
<dbReference type="Pfam" id="PF01466">
    <property type="entry name" value="Skp1"/>
    <property type="match status" value="1"/>
</dbReference>
<dbReference type="SUPFAM" id="SSF81382">
    <property type="entry name" value="Skp1 dimerisation domain-like"/>
    <property type="match status" value="1"/>
</dbReference>
<dbReference type="InterPro" id="IPR016897">
    <property type="entry name" value="SKP1"/>
</dbReference>
<feature type="domain" description="SKP1 component dimerisation" evidence="4">
    <location>
        <begin position="198"/>
        <end position="241"/>
    </location>
</feature>
<evidence type="ECO:0000256" key="1">
    <source>
        <dbReference type="ARBA" id="ARBA00004906"/>
    </source>
</evidence>
<dbReference type="GO" id="GO:0006511">
    <property type="term" value="P:ubiquitin-dependent protein catabolic process"/>
    <property type="evidence" value="ECO:0007669"/>
    <property type="project" value="InterPro"/>
</dbReference>
<evidence type="ECO:0000259" key="5">
    <source>
        <dbReference type="Pfam" id="PF03931"/>
    </source>
</evidence>
<dbReference type="InterPro" id="IPR016072">
    <property type="entry name" value="Skp1_comp_dimer"/>
</dbReference>
<accession>A0AAD4TCH5</accession>
<evidence type="ECO:0000256" key="3">
    <source>
        <dbReference type="ARBA" id="ARBA00022786"/>
    </source>
</evidence>
<evidence type="ECO:0000259" key="4">
    <source>
        <dbReference type="Pfam" id="PF01466"/>
    </source>
</evidence>
<dbReference type="Pfam" id="PF03931">
    <property type="entry name" value="Skp1_POZ"/>
    <property type="match status" value="1"/>
</dbReference>
<evidence type="ECO:0008006" key="8">
    <source>
        <dbReference type="Google" id="ProtNLM"/>
    </source>
</evidence>
<reference evidence="6" key="1">
    <citation type="submission" date="2022-04" db="EMBL/GenBank/DDBJ databases">
        <title>A functionally conserved STORR gene fusion in Papaver species that diverged 16.8 million years ago.</title>
        <authorList>
            <person name="Catania T."/>
        </authorList>
    </citation>
    <scope>NUCLEOTIDE SEQUENCE</scope>
    <source>
        <strain evidence="6">S-188037</strain>
    </source>
</reference>
<keyword evidence="7" id="KW-1185">Reference proteome</keyword>
<name>A0AAD4TCH5_9MAGN</name>
<dbReference type="Gene3D" id="3.30.710.10">
    <property type="entry name" value="Potassium Channel Kv1.1, Chain A"/>
    <property type="match status" value="1"/>
</dbReference>
<dbReference type="SMART" id="SM00512">
    <property type="entry name" value="Skp1"/>
    <property type="match status" value="1"/>
</dbReference>
<evidence type="ECO:0000313" key="7">
    <source>
        <dbReference type="Proteomes" id="UP001202328"/>
    </source>
</evidence>
<organism evidence="6 7">
    <name type="scientific">Papaver atlanticum</name>
    <dbReference type="NCBI Taxonomy" id="357466"/>
    <lineage>
        <taxon>Eukaryota</taxon>
        <taxon>Viridiplantae</taxon>
        <taxon>Streptophyta</taxon>
        <taxon>Embryophyta</taxon>
        <taxon>Tracheophyta</taxon>
        <taxon>Spermatophyta</taxon>
        <taxon>Magnoliopsida</taxon>
        <taxon>Ranunculales</taxon>
        <taxon>Papaveraceae</taxon>
        <taxon>Papaveroideae</taxon>
        <taxon>Papaver</taxon>
    </lineage>
</organism>
<dbReference type="InterPro" id="IPR036296">
    <property type="entry name" value="SKP1-like_dim_sf"/>
</dbReference>
<dbReference type="PANTHER" id="PTHR11165">
    <property type="entry name" value="SKP1"/>
    <property type="match status" value="1"/>
</dbReference>
<keyword evidence="3" id="KW-0833">Ubl conjugation pathway</keyword>
<dbReference type="SUPFAM" id="SSF54695">
    <property type="entry name" value="POZ domain"/>
    <property type="match status" value="1"/>
</dbReference>
<dbReference type="EMBL" id="JAJJMB010003142">
    <property type="protein sequence ID" value="KAI3949289.1"/>
    <property type="molecule type" value="Genomic_DNA"/>
</dbReference>
<dbReference type="Proteomes" id="UP001202328">
    <property type="component" value="Unassembled WGS sequence"/>
</dbReference>
<dbReference type="InterPro" id="IPR011333">
    <property type="entry name" value="SKP1/BTB/POZ_sf"/>
</dbReference>
<protein>
    <recommendedName>
        <fullName evidence="8">SKP1-like protein</fullName>
    </recommendedName>
</protein>
<gene>
    <name evidence="6" type="ORF">MKW98_023226</name>
</gene>
<dbReference type="InterPro" id="IPR001232">
    <property type="entry name" value="SKP1-like"/>
</dbReference>
<evidence type="ECO:0000256" key="2">
    <source>
        <dbReference type="ARBA" id="ARBA00009993"/>
    </source>
</evidence>
<feature type="domain" description="SKP1 component POZ" evidence="5">
    <location>
        <begin position="93"/>
        <end position="153"/>
    </location>
</feature>
<dbReference type="InterPro" id="IPR016073">
    <property type="entry name" value="Skp1_comp_POZ"/>
</dbReference>
<sequence>MKNLKLKEKVEENFQDSVTEAGASSSSLTSKEEDGIIELKNLKIQETGQCSKSEQGEEVYGTPKSDFGDEARRSCFFGEAFSKGKNKMKPKSVVILRSCEGDTFEVEESIAMLSQTLRHMIEDCCDETEIPIRLTNISSKILEKVLVFLEKHVEKERDEDEVKELKKWDEEFVDGFKDDQQILFGMILAADFLAAQCLLDVTCQACADLMKGKSPEYIRKYFSIKNDFSPEEEAEYRAEKQAWTFDG</sequence>
<evidence type="ECO:0000313" key="6">
    <source>
        <dbReference type="EMBL" id="KAI3949289.1"/>
    </source>
</evidence>
<dbReference type="AlphaFoldDB" id="A0AAD4TCH5"/>
<comment type="pathway">
    <text evidence="1">Protein modification; protein ubiquitination.</text>
</comment>
<dbReference type="CDD" id="cd18322">
    <property type="entry name" value="BTB_POZ_SKP1"/>
    <property type="match status" value="1"/>
</dbReference>
<dbReference type="GO" id="GO:0009867">
    <property type="term" value="P:jasmonic acid mediated signaling pathway"/>
    <property type="evidence" value="ECO:0007669"/>
    <property type="project" value="UniProtKB-ARBA"/>
</dbReference>
<proteinExistence type="inferred from homology"/>